<accession>A0ABX1ZFD4</accession>
<evidence type="ECO:0000313" key="1">
    <source>
        <dbReference type="EMBL" id="NOU90601.1"/>
    </source>
</evidence>
<comment type="caution">
    <text evidence="1">The sequence shown here is derived from an EMBL/GenBank/DDBJ whole genome shotgun (WGS) entry which is preliminary data.</text>
</comment>
<protein>
    <submittedName>
        <fullName evidence="1">Uncharacterized protein</fullName>
    </submittedName>
</protein>
<evidence type="ECO:0000313" key="2">
    <source>
        <dbReference type="Proteomes" id="UP000658690"/>
    </source>
</evidence>
<keyword evidence="2" id="KW-1185">Reference proteome</keyword>
<dbReference type="Proteomes" id="UP000658690">
    <property type="component" value="Unassembled WGS sequence"/>
</dbReference>
<reference evidence="1 2" key="1">
    <citation type="submission" date="2019-10" db="EMBL/GenBank/DDBJ databases">
        <title>Description of Paenibacillus choica sp. nov.</title>
        <authorList>
            <person name="Carlier A."/>
            <person name="Qi S."/>
        </authorList>
    </citation>
    <scope>NUCLEOTIDE SEQUENCE [LARGE SCALE GENOMIC DNA]</scope>
    <source>
        <strain evidence="1 2">LMG 31460</strain>
    </source>
</reference>
<sequence length="107" mass="12328">MNWVSARRHKGILRKQGSLSAADFFFSNTINSLLSLRKARANDSLSSLALLPSLTRNCRRMHFDLPPSDFGLTLPEEITKDFPFKEICSTPFTSRNRLLVRFEKHIF</sequence>
<dbReference type="RefSeq" id="WP_171693363.1">
    <property type="nucleotide sequence ID" value="NZ_WHOC01000175.1"/>
</dbReference>
<dbReference type="EMBL" id="WHOC01000175">
    <property type="protein sequence ID" value="NOU90601.1"/>
    <property type="molecule type" value="Genomic_DNA"/>
</dbReference>
<organism evidence="1 2">
    <name type="scientific">Paenibacillus germinis</name>
    <dbReference type="NCBI Taxonomy" id="2654979"/>
    <lineage>
        <taxon>Bacteria</taxon>
        <taxon>Bacillati</taxon>
        <taxon>Bacillota</taxon>
        <taxon>Bacilli</taxon>
        <taxon>Bacillales</taxon>
        <taxon>Paenibacillaceae</taxon>
        <taxon>Paenibacillus</taxon>
    </lineage>
</organism>
<proteinExistence type="predicted"/>
<gene>
    <name evidence="1" type="ORF">GC102_33460</name>
</gene>
<name>A0ABX1ZFD4_9BACL</name>